<dbReference type="GeneID" id="14014024"/>
<evidence type="ECO:0000313" key="2">
    <source>
        <dbReference type="Proteomes" id="UP000008024"/>
    </source>
</evidence>
<sequence length="248" mass="27424">MPKKLAPNQGLPYGWIRGEDYWGGPMSDSQIFLDTMLFPVVQSLTFSAPPPNVLEGQQYIVAANPTGAWANHAGEYAVYVENTWRFFAPKPYWRAYAVSYGKFVYYDPVSKTWLFEESGDDPVNPDPDPTVKPKFYDIGVTVSDTMYSNEPIVHLPILDPMYIPGNMVGSDLDMADGASPSYVQLRVQRNGNNVGVMTIEQGNFNATFSTTGGNTVSLAKGDRLTVRAPQEVVAGFKNFGFILRLAIV</sequence>
<dbReference type="Pfam" id="PF10983">
    <property type="entry name" value="DUF2793"/>
    <property type="match status" value="1"/>
</dbReference>
<reference evidence="1 2" key="1">
    <citation type="journal article" date="2012" name="J. Virol.">
        <title>Complete Genome Sequence of the Enterobacter cancerogenus Bacteriophage Enc34.</title>
        <authorList>
            <person name="Kazaks A."/>
            <person name="Dislers A."/>
            <person name="Lipowsky G."/>
            <person name="Nikolajeva V."/>
            <person name="Tars K."/>
        </authorList>
    </citation>
    <scope>NUCLEOTIDE SEQUENCE [LARGE SCALE GENOMIC DNA]</scope>
</reference>
<dbReference type="OrthoDB" id="6774at10239"/>
<keyword evidence="2" id="KW-1185">Reference proteome</keyword>
<name>H6WYI8_9CAUD</name>
<dbReference type="KEGG" id="vg:14014024"/>
<evidence type="ECO:0000313" key="1">
    <source>
        <dbReference type="EMBL" id="AFB84043.1"/>
    </source>
</evidence>
<dbReference type="Proteomes" id="UP000008024">
    <property type="component" value="Segment"/>
</dbReference>
<dbReference type="InterPro" id="IPR021251">
    <property type="entry name" value="DUF2793"/>
</dbReference>
<proteinExistence type="predicted"/>
<protein>
    <submittedName>
        <fullName evidence="1">Tail fiber protein</fullName>
    </submittedName>
</protein>
<dbReference type="EMBL" id="JQ340774">
    <property type="protein sequence ID" value="AFB84043.1"/>
    <property type="molecule type" value="Genomic_DNA"/>
</dbReference>
<dbReference type="RefSeq" id="YP_007007031.1">
    <property type="nucleotide sequence ID" value="NC_019524.2"/>
</dbReference>
<accession>H6WYI8</accession>
<organism evidence="1 2">
    <name type="scientific">Hafnia phage Enc34</name>
    <dbReference type="NCBI Taxonomy" id="1150990"/>
    <lineage>
        <taxon>Viruses</taxon>
        <taxon>Duplodnaviria</taxon>
        <taxon>Heunggongvirae</taxon>
        <taxon>Uroviricota</taxon>
        <taxon>Caudoviricetes</taxon>
        <taxon>Casjensviridae</taxon>
        <taxon>Enchivirus</taxon>
        <taxon>Enchivirus Enc34</taxon>
    </lineage>
</organism>